<dbReference type="InterPro" id="IPR024079">
    <property type="entry name" value="MetalloPept_cat_dom_sf"/>
</dbReference>
<keyword evidence="3 7" id="KW-0479">Metal-binding</keyword>
<feature type="domain" description="Peptidase M3A/M3B catalytic" evidence="8">
    <location>
        <begin position="221"/>
        <end position="668"/>
    </location>
</feature>
<evidence type="ECO:0000259" key="8">
    <source>
        <dbReference type="Pfam" id="PF01432"/>
    </source>
</evidence>
<gene>
    <name evidence="9" type="ORF">PT974_10899</name>
</gene>
<evidence type="ECO:0000313" key="9">
    <source>
        <dbReference type="EMBL" id="KAK5989380.1"/>
    </source>
</evidence>
<evidence type="ECO:0000256" key="3">
    <source>
        <dbReference type="ARBA" id="ARBA00022723"/>
    </source>
</evidence>
<dbReference type="InterPro" id="IPR001567">
    <property type="entry name" value="Pept_M3A_M3B_dom"/>
</dbReference>
<keyword evidence="4 7" id="KW-0378">Hydrolase</keyword>
<dbReference type="Pfam" id="PF01432">
    <property type="entry name" value="Peptidase_M3"/>
    <property type="match status" value="1"/>
</dbReference>
<keyword evidence="5 7" id="KW-0862">Zinc</keyword>
<dbReference type="PANTHER" id="PTHR11804">
    <property type="entry name" value="PROTEASE M3 THIMET OLIGOPEPTIDASE-RELATED"/>
    <property type="match status" value="1"/>
</dbReference>
<dbReference type="SUPFAM" id="SSF55486">
    <property type="entry name" value="Metalloproteases ('zincins'), catalytic domain"/>
    <property type="match status" value="1"/>
</dbReference>
<keyword evidence="6 7" id="KW-0482">Metalloprotease</keyword>
<dbReference type="Gene3D" id="1.20.1050.40">
    <property type="entry name" value="Endopeptidase. Chain P, domain 1"/>
    <property type="match status" value="1"/>
</dbReference>
<dbReference type="EMBL" id="JAVFKD010000015">
    <property type="protein sequence ID" value="KAK5989380.1"/>
    <property type="molecule type" value="Genomic_DNA"/>
</dbReference>
<dbReference type="Proteomes" id="UP001338125">
    <property type="component" value="Unassembled WGS sequence"/>
</dbReference>
<organism evidence="9 10">
    <name type="scientific">Cladobotryum mycophilum</name>
    <dbReference type="NCBI Taxonomy" id="491253"/>
    <lineage>
        <taxon>Eukaryota</taxon>
        <taxon>Fungi</taxon>
        <taxon>Dikarya</taxon>
        <taxon>Ascomycota</taxon>
        <taxon>Pezizomycotina</taxon>
        <taxon>Sordariomycetes</taxon>
        <taxon>Hypocreomycetidae</taxon>
        <taxon>Hypocreales</taxon>
        <taxon>Hypocreaceae</taxon>
        <taxon>Cladobotryum</taxon>
    </lineage>
</organism>
<evidence type="ECO:0000256" key="2">
    <source>
        <dbReference type="ARBA" id="ARBA00022670"/>
    </source>
</evidence>
<dbReference type="InterPro" id="IPR024077">
    <property type="entry name" value="Neurolysin/TOP_dom2"/>
</dbReference>
<comment type="cofactor">
    <cofactor evidence="7">
        <name>Zn(2+)</name>
        <dbReference type="ChEBI" id="CHEBI:29105"/>
    </cofactor>
    <text evidence="7">Binds 1 zinc ion.</text>
</comment>
<evidence type="ECO:0000256" key="7">
    <source>
        <dbReference type="RuleBase" id="RU003435"/>
    </source>
</evidence>
<dbReference type="PANTHER" id="PTHR11804:SF84">
    <property type="entry name" value="SACCHAROLYSIN"/>
    <property type="match status" value="1"/>
</dbReference>
<reference evidence="9 10" key="1">
    <citation type="submission" date="2024-01" db="EMBL/GenBank/DDBJ databases">
        <title>Complete genome of Cladobotryum mycophilum ATHUM6906.</title>
        <authorList>
            <person name="Christinaki A.C."/>
            <person name="Myridakis A.I."/>
            <person name="Kouvelis V.N."/>
        </authorList>
    </citation>
    <scope>NUCLEOTIDE SEQUENCE [LARGE SCALE GENOMIC DNA]</scope>
    <source>
        <strain evidence="9 10">ATHUM6906</strain>
    </source>
</reference>
<evidence type="ECO:0000256" key="1">
    <source>
        <dbReference type="ARBA" id="ARBA00006040"/>
    </source>
</evidence>
<comment type="similarity">
    <text evidence="1 7">Belongs to the peptidase M3 family.</text>
</comment>
<evidence type="ECO:0000313" key="10">
    <source>
        <dbReference type="Proteomes" id="UP001338125"/>
    </source>
</evidence>
<keyword evidence="10" id="KW-1185">Reference proteome</keyword>
<comment type="caution">
    <text evidence="9">The sequence shown here is derived from an EMBL/GenBank/DDBJ whole genome shotgun (WGS) entry which is preliminary data.</text>
</comment>
<evidence type="ECO:0000256" key="4">
    <source>
        <dbReference type="ARBA" id="ARBA00022801"/>
    </source>
</evidence>
<proteinExistence type="inferred from homology"/>
<protein>
    <submittedName>
        <fullName evidence="9">Saccharolysin</fullName>
    </submittedName>
</protein>
<dbReference type="InterPro" id="IPR024080">
    <property type="entry name" value="Neurolysin/TOP_N"/>
</dbReference>
<name>A0ABR0SB42_9HYPO</name>
<dbReference type="Gene3D" id="3.40.390.10">
    <property type="entry name" value="Collagenase (Catalytic Domain)"/>
    <property type="match status" value="1"/>
</dbReference>
<accession>A0ABR0SB42</accession>
<evidence type="ECO:0000256" key="6">
    <source>
        <dbReference type="ARBA" id="ARBA00023049"/>
    </source>
</evidence>
<sequence>MGPHSQPVPLQAPPTFRTNPEDIIAAAESTVAESERLHAQLVANITTKTANFESVVLPLAQAENTLLLEKRRLVFHRSVSPNPEVREASICAQSLFDAFSIRTTMNEGIYKLLLAVQEKREVLEPECAYLLERMIRDHVRSGLSLPKGPRRDRFGDIQHRLSYIKTRFGENIGQLQDGIWLSHRELAGLDQSFLHRLPIGTAENEGNVKVTFQENVVGRVLSSVDDPRVRKRIYVANANRCDENVGLFQEAVTLRDEASHLLGYPNHATFILEDRMAKSPGIVHSYLNELLSLLGPSGRQEISDLGDAKKAHLESLGQSAEGKFFPWDDYYYKQRRDVNQRRLVKGRPSEYFPLETTLSGVLGIFSELFGLVFLPLTDEDMKKAFPSGHSMEACWCDEVTAFAVWDSEKLGGAFIGYLYLDLIERDGKLQTPCAFNIEPVCIASRVIFMHLVDVYQGFTLADGSRHHPVVALTSSLQRPTATKPTLLRQPELVLLVHELGHGIHDLVSKTKYARFHGPDGTSIDFGEAPSQLLERWCWMPSVLKSLSRHYAHLSPAYMDAWKESNKGHSSPPKTIPQDLVERLVAGKQHQGALFHLNQLHWCVFDMAVHEPEKHGLFESVSIAALFKKLRREIYPTDCDESLGDEWDHGYVSFNHAMGEYGAGYYSYLL</sequence>
<evidence type="ECO:0000256" key="5">
    <source>
        <dbReference type="ARBA" id="ARBA00022833"/>
    </source>
</evidence>
<dbReference type="Gene3D" id="1.10.1370.10">
    <property type="entry name" value="Neurolysin, domain 3"/>
    <property type="match status" value="1"/>
</dbReference>
<dbReference type="InterPro" id="IPR045090">
    <property type="entry name" value="Pept_M3A_M3B"/>
</dbReference>
<keyword evidence="2 7" id="KW-0645">Protease</keyword>
<dbReference type="CDD" id="cd06455">
    <property type="entry name" value="M3A_TOP"/>
    <property type="match status" value="1"/>
</dbReference>